<dbReference type="Pfam" id="PF14344">
    <property type="entry name" value="DUF4397"/>
    <property type="match status" value="1"/>
</dbReference>
<dbReference type="InterPro" id="IPR025510">
    <property type="entry name" value="DUF4397"/>
</dbReference>
<sequence length="288" mass="29628">MTDEPVTTRRRVLLGVGATAATAALAGCAGNGGGGENDSNDTDNESDGMDNESMGNESDGMDNETDGEGNETDEEGNETDAGEMANVRVAHLSPDAPNVDVYVAGDPVLEDVAFGTVSDYLELAPDTYDLEITAAGDPETVVFEGEQEVAAADYTLAAVGELADDGESFALEVLEDDNSSPGSDTARVRAVHASPDAGAVDITTASDGEALFDGVEFGDAAYVEVPGGSYELEIRPDTEENDGEVVATFPVDVEGGGVYSAFAAGYLTPDDEPADTEFDLIVTEDAAP</sequence>
<evidence type="ECO:0000259" key="2">
    <source>
        <dbReference type="Pfam" id="PF14344"/>
    </source>
</evidence>
<name>A0ABD5UBG0_9EURY</name>
<evidence type="ECO:0000313" key="3">
    <source>
        <dbReference type="EMBL" id="MFC6837666.1"/>
    </source>
</evidence>
<dbReference type="EMBL" id="JBHSXM010000001">
    <property type="protein sequence ID" value="MFC6837666.1"/>
    <property type="molecule type" value="Genomic_DNA"/>
</dbReference>
<dbReference type="AlphaFoldDB" id="A0ABD5UBG0"/>
<feature type="compositionally biased region" description="Acidic residues" evidence="1">
    <location>
        <begin position="59"/>
        <end position="81"/>
    </location>
</feature>
<organism evidence="3 4">
    <name type="scientific">Halomarina ordinaria</name>
    <dbReference type="NCBI Taxonomy" id="3033939"/>
    <lineage>
        <taxon>Archaea</taxon>
        <taxon>Methanobacteriati</taxon>
        <taxon>Methanobacteriota</taxon>
        <taxon>Stenosarchaea group</taxon>
        <taxon>Halobacteria</taxon>
        <taxon>Halobacteriales</taxon>
        <taxon>Natronomonadaceae</taxon>
        <taxon>Halomarina</taxon>
    </lineage>
</organism>
<proteinExistence type="predicted"/>
<dbReference type="InterPro" id="IPR006311">
    <property type="entry name" value="TAT_signal"/>
</dbReference>
<accession>A0ABD5UBG0</accession>
<keyword evidence="4" id="KW-1185">Reference proteome</keyword>
<dbReference type="Proteomes" id="UP001596406">
    <property type="component" value="Unassembled WGS sequence"/>
</dbReference>
<protein>
    <submittedName>
        <fullName evidence="3">DUF4397 domain-containing protein</fullName>
    </submittedName>
</protein>
<feature type="compositionally biased region" description="Acidic residues" evidence="1">
    <location>
        <begin position="38"/>
        <end position="50"/>
    </location>
</feature>
<evidence type="ECO:0000313" key="4">
    <source>
        <dbReference type="Proteomes" id="UP001596406"/>
    </source>
</evidence>
<evidence type="ECO:0000256" key="1">
    <source>
        <dbReference type="SAM" id="MobiDB-lite"/>
    </source>
</evidence>
<comment type="caution">
    <text evidence="3">The sequence shown here is derived from an EMBL/GenBank/DDBJ whole genome shotgun (WGS) entry which is preliminary data.</text>
</comment>
<dbReference type="PROSITE" id="PS51318">
    <property type="entry name" value="TAT"/>
    <property type="match status" value="1"/>
</dbReference>
<reference evidence="3 4" key="1">
    <citation type="journal article" date="2019" name="Int. J. Syst. Evol. Microbiol.">
        <title>The Global Catalogue of Microorganisms (GCM) 10K type strain sequencing project: providing services to taxonomists for standard genome sequencing and annotation.</title>
        <authorList>
            <consortium name="The Broad Institute Genomics Platform"/>
            <consortium name="The Broad Institute Genome Sequencing Center for Infectious Disease"/>
            <person name="Wu L."/>
            <person name="Ma J."/>
        </authorList>
    </citation>
    <scope>NUCLEOTIDE SEQUENCE [LARGE SCALE GENOMIC DNA]</scope>
    <source>
        <strain evidence="3 4">PSRA2</strain>
    </source>
</reference>
<dbReference type="RefSeq" id="WP_304449330.1">
    <property type="nucleotide sequence ID" value="NZ_JARRAH010000001.1"/>
</dbReference>
<feature type="region of interest" description="Disordered" evidence="1">
    <location>
        <begin position="26"/>
        <end position="83"/>
    </location>
</feature>
<feature type="domain" description="DUF4397" evidence="2">
    <location>
        <begin position="85"/>
        <end position="203"/>
    </location>
</feature>
<gene>
    <name evidence="3" type="ORF">ACFQHK_14320</name>
</gene>